<evidence type="ECO:0000256" key="3">
    <source>
        <dbReference type="ARBA" id="ARBA00022729"/>
    </source>
</evidence>
<dbReference type="InterPro" id="IPR000914">
    <property type="entry name" value="SBP_5_dom"/>
</dbReference>
<feature type="domain" description="Solute-binding protein family 5" evidence="4">
    <location>
        <begin position="71"/>
        <end position="440"/>
    </location>
</feature>
<comment type="similarity">
    <text evidence="2">Belongs to the bacterial solute-binding protein 5 family.</text>
</comment>
<dbReference type="GO" id="GO:0030288">
    <property type="term" value="C:outer membrane-bounded periplasmic space"/>
    <property type="evidence" value="ECO:0007669"/>
    <property type="project" value="UniProtKB-ARBA"/>
</dbReference>
<sequence>MLRRSFLAGAAVGAALPRFAIGQPAGSRVLKFVPQANLTSLDPIWTTANVTRNHAWLVYDVLYGMDAGFRPQPQMAAGHAVEEEGRSVTITLREGLRFHDGEPVRAADCVASLQRWMKRNSMGQKLEAALEDLSALDDRRLRFRLKRPFPMFFAALANPSNPAPFIMPERIARTDPFQQIRDTVGSGPYRFLPREYNSGSFVAYERNPDYRPVAAGEPSLTAGPKQAHFDRIEWHIIVDPATAAAALQAGEIDWYEQPPPEIQQLLRRNRQVAVEPIDRLQNPAILRFNHLHPPFNDRRMRQALLPAVDQADYMTAIVGPDPALYSPMGVFTPGTPLANDAGMEALAGPRSIDRAKALLKEAGYTDQLIRLIGPTDILAPAAMTQVAGDMFRRLGVNLDFVLTDWGSVIQRRASREPVEKGGWSVFLTAFASFEFADPAGNFPLRGNGAGAWFGWPGIPRLEELRDAWFDAPDLDAQKRIAREIQLTALEEVPYIPVGSYTSMTALRRNLVGRVPGFALFWNLRRS</sequence>
<dbReference type="PIRSF" id="PIRSF002741">
    <property type="entry name" value="MppA"/>
    <property type="match status" value="1"/>
</dbReference>
<reference evidence="5 6" key="1">
    <citation type="submission" date="2019-03" db="EMBL/GenBank/DDBJ databases">
        <title>Paracraurococcus aquatilis NE82 genome sequence.</title>
        <authorList>
            <person name="Zhao Y."/>
            <person name="Du Z."/>
        </authorList>
    </citation>
    <scope>NUCLEOTIDE SEQUENCE [LARGE SCALE GENOMIC DNA]</scope>
    <source>
        <strain evidence="5 6">NE82</strain>
    </source>
</reference>
<comment type="caution">
    <text evidence="5">The sequence shown here is derived from an EMBL/GenBank/DDBJ whole genome shotgun (WGS) entry which is preliminary data.</text>
</comment>
<protein>
    <submittedName>
        <fullName evidence="5">ABC transporter substrate-binding protein</fullName>
    </submittedName>
</protein>
<keyword evidence="3" id="KW-0732">Signal</keyword>
<organism evidence="5 6">
    <name type="scientific">Roseicella aquatilis</name>
    <dbReference type="NCBI Taxonomy" id="2527868"/>
    <lineage>
        <taxon>Bacteria</taxon>
        <taxon>Pseudomonadati</taxon>
        <taxon>Pseudomonadota</taxon>
        <taxon>Alphaproteobacteria</taxon>
        <taxon>Acetobacterales</taxon>
        <taxon>Roseomonadaceae</taxon>
        <taxon>Roseicella</taxon>
    </lineage>
</organism>
<keyword evidence="6" id="KW-1185">Reference proteome</keyword>
<evidence type="ECO:0000259" key="4">
    <source>
        <dbReference type="Pfam" id="PF00496"/>
    </source>
</evidence>
<dbReference type="Proteomes" id="UP000295023">
    <property type="component" value="Unassembled WGS sequence"/>
</dbReference>
<dbReference type="InterPro" id="IPR039424">
    <property type="entry name" value="SBP_5"/>
</dbReference>
<dbReference type="EMBL" id="SKBM01000017">
    <property type="protein sequence ID" value="TCZ57959.1"/>
    <property type="molecule type" value="Genomic_DNA"/>
</dbReference>
<comment type="subcellular location">
    <subcellularLocation>
        <location evidence="1">Periplasm</location>
    </subcellularLocation>
</comment>
<evidence type="ECO:0000256" key="2">
    <source>
        <dbReference type="ARBA" id="ARBA00005695"/>
    </source>
</evidence>
<dbReference type="PANTHER" id="PTHR30290">
    <property type="entry name" value="PERIPLASMIC BINDING COMPONENT OF ABC TRANSPORTER"/>
    <property type="match status" value="1"/>
</dbReference>
<gene>
    <name evidence="5" type="ORF">EXY23_17405</name>
</gene>
<dbReference type="Gene3D" id="3.40.190.10">
    <property type="entry name" value="Periplasmic binding protein-like II"/>
    <property type="match status" value="1"/>
</dbReference>
<proteinExistence type="inferred from homology"/>
<dbReference type="GO" id="GO:0015833">
    <property type="term" value="P:peptide transport"/>
    <property type="evidence" value="ECO:0007669"/>
    <property type="project" value="TreeGrafter"/>
</dbReference>
<dbReference type="CDD" id="cd08502">
    <property type="entry name" value="PBP2_NikA_DppA_OppA_like_16"/>
    <property type="match status" value="1"/>
</dbReference>
<dbReference type="OrthoDB" id="7233744at2"/>
<dbReference type="Pfam" id="PF00496">
    <property type="entry name" value="SBP_bac_5"/>
    <property type="match status" value="1"/>
</dbReference>
<evidence type="ECO:0000313" key="6">
    <source>
        <dbReference type="Proteomes" id="UP000295023"/>
    </source>
</evidence>
<dbReference type="GO" id="GO:1904680">
    <property type="term" value="F:peptide transmembrane transporter activity"/>
    <property type="evidence" value="ECO:0007669"/>
    <property type="project" value="TreeGrafter"/>
</dbReference>
<dbReference type="AlphaFoldDB" id="A0A4R4DCH1"/>
<dbReference type="SUPFAM" id="SSF53850">
    <property type="entry name" value="Periplasmic binding protein-like II"/>
    <property type="match status" value="1"/>
</dbReference>
<accession>A0A4R4DCH1</accession>
<dbReference type="RefSeq" id="WP_132292205.1">
    <property type="nucleotide sequence ID" value="NZ_SKBM01000017.1"/>
</dbReference>
<dbReference type="PANTHER" id="PTHR30290:SF38">
    <property type="entry name" value="D,D-DIPEPTIDE-BINDING PERIPLASMIC PROTEIN DDPA-RELATED"/>
    <property type="match status" value="1"/>
</dbReference>
<evidence type="ECO:0000313" key="5">
    <source>
        <dbReference type="EMBL" id="TCZ57959.1"/>
    </source>
</evidence>
<dbReference type="Gene3D" id="3.10.105.10">
    <property type="entry name" value="Dipeptide-binding Protein, Domain 3"/>
    <property type="match status" value="1"/>
</dbReference>
<dbReference type="GO" id="GO:0043190">
    <property type="term" value="C:ATP-binding cassette (ABC) transporter complex"/>
    <property type="evidence" value="ECO:0007669"/>
    <property type="project" value="InterPro"/>
</dbReference>
<evidence type="ECO:0000256" key="1">
    <source>
        <dbReference type="ARBA" id="ARBA00004418"/>
    </source>
</evidence>
<name>A0A4R4DCH1_9PROT</name>
<dbReference type="InterPro" id="IPR030678">
    <property type="entry name" value="Peptide/Ni-bd"/>
</dbReference>